<name>A0A7S2Q204_9STRA</name>
<feature type="domain" description="TehB/YeaR-like" evidence="2">
    <location>
        <begin position="94"/>
        <end position="169"/>
    </location>
</feature>
<reference evidence="3" key="1">
    <citation type="submission" date="2021-01" db="EMBL/GenBank/DDBJ databases">
        <authorList>
            <person name="Corre E."/>
            <person name="Pelletier E."/>
            <person name="Niang G."/>
            <person name="Scheremetjew M."/>
            <person name="Finn R."/>
            <person name="Kale V."/>
            <person name="Holt S."/>
            <person name="Cochrane G."/>
            <person name="Meng A."/>
            <person name="Brown T."/>
            <person name="Cohen L."/>
        </authorList>
    </citation>
    <scope>NUCLEOTIDE SEQUENCE</scope>
    <source>
        <strain evidence="3">SM1012Den-03</strain>
    </source>
</reference>
<feature type="chain" id="PRO_5030532469" description="TehB/YeaR-like domain-containing protein" evidence="1">
    <location>
        <begin position="24"/>
        <end position="187"/>
    </location>
</feature>
<dbReference type="Pfam" id="PF09313">
    <property type="entry name" value="TehB-like"/>
    <property type="match status" value="1"/>
</dbReference>
<feature type="signal peptide" evidence="1">
    <location>
        <begin position="1"/>
        <end position="23"/>
    </location>
</feature>
<sequence>MKFQSTLLPLAYTFAMLGGTAHAFIQSKNIIRKPCNRTTQLLSSNTLQYRTRAVPSLFLASSDDSSSDANRRQANGMAILPSNVVKYSTVPKDKFFTIDTIPTGLLKEHSTKEGTWGVIRVHQGKLEYTILEPEQSVHILDAEGDNIGIIEPTMLHQTKGLTDDLKFVVEFCRVPGTGDVDEQREGL</sequence>
<dbReference type="InterPro" id="IPR015392">
    <property type="entry name" value="TehB/YeaR-like_dom"/>
</dbReference>
<dbReference type="SUPFAM" id="SSF51197">
    <property type="entry name" value="Clavaminate synthase-like"/>
    <property type="match status" value="1"/>
</dbReference>
<dbReference type="InterPro" id="IPR014710">
    <property type="entry name" value="RmlC-like_jellyroll"/>
</dbReference>
<dbReference type="Gene3D" id="2.60.120.10">
    <property type="entry name" value="Jelly Rolls"/>
    <property type="match status" value="1"/>
</dbReference>
<proteinExistence type="predicted"/>
<evidence type="ECO:0000259" key="2">
    <source>
        <dbReference type="Pfam" id="PF09313"/>
    </source>
</evidence>
<evidence type="ECO:0000313" key="3">
    <source>
        <dbReference type="EMBL" id="CAD9630400.1"/>
    </source>
</evidence>
<dbReference type="AlphaFoldDB" id="A0A7S2Q204"/>
<organism evidence="3">
    <name type="scientific">Skeletonema marinoi</name>
    <dbReference type="NCBI Taxonomy" id="267567"/>
    <lineage>
        <taxon>Eukaryota</taxon>
        <taxon>Sar</taxon>
        <taxon>Stramenopiles</taxon>
        <taxon>Ochrophyta</taxon>
        <taxon>Bacillariophyta</taxon>
        <taxon>Coscinodiscophyceae</taxon>
        <taxon>Thalassiosirophycidae</taxon>
        <taxon>Thalassiosirales</taxon>
        <taxon>Skeletonemataceae</taxon>
        <taxon>Skeletonema</taxon>
        <taxon>Skeletonema marinoi-dohrnii complex</taxon>
    </lineage>
</organism>
<dbReference type="EMBL" id="HBGZ01031999">
    <property type="protein sequence ID" value="CAD9630400.1"/>
    <property type="molecule type" value="Transcribed_RNA"/>
</dbReference>
<evidence type="ECO:0000256" key="1">
    <source>
        <dbReference type="SAM" id="SignalP"/>
    </source>
</evidence>
<keyword evidence="1" id="KW-0732">Signal</keyword>
<protein>
    <recommendedName>
        <fullName evidence="2">TehB/YeaR-like domain-containing protein</fullName>
    </recommendedName>
</protein>
<gene>
    <name evidence="3" type="ORF">SMAR0320_LOCUS22853</name>
</gene>
<accession>A0A7S2Q204</accession>